<dbReference type="PANTHER" id="PTHR36076">
    <property type="entry name" value="THIOREDOXIN SUPERFAMILY PROTEIN"/>
    <property type="match status" value="1"/>
</dbReference>
<gene>
    <name evidence="1" type="ORF">MKW98_026106</name>
</gene>
<dbReference type="PANTHER" id="PTHR36076:SF1">
    <property type="entry name" value="THIOREDOXIN SUPERFAMILY PROTEIN"/>
    <property type="match status" value="1"/>
</dbReference>
<proteinExistence type="predicted"/>
<dbReference type="Proteomes" id="UP001202328">
    <property type="component" value="Unassembled WGS sequence"/>
</dbReference>
<protein>
    <submittedName>
        <fullName evidence="1">Uncharacterized protein</fullName>
    </submittedName>
</protein>
<keyword evidence="2" id="KW-1185">Reference proteome</keyword>
<organism evidence="1 2">
    <name type="scientific">Papaver atlanticum</name>
    <dbReference type="NCBI Taxonomy" id="357466"/>
    <lineage>
        <taxon>Eukaryota</taxon>
        <taxon>Viridiplantae</taxon>
        <taxon>Streptophyta</taxon>
        <taxon>Embryophyta</taxon>
        <taxon>Tracheophyta</taxon>
        <taxon>Spermatophyta</taxon>
        <taxon>Magnoliopsida</taxon>
        <taxon>Ranunculales</taxon>
        <taxon>Papaveraceae</taxon>
        <taxon>Papaveroideae</taxon>
        <taxon>Papaver</taxon>
    </lineage>
</organism>
<comment type="caution">
    <text evidence="1">The sequence shown here is derived from an EMBL/GenBank/DDBJ whole genome shotgun (WGS) entry which is preliminary data.</text>
</comment>
<sequence>MTIEARKLYFNKDGSATKKLHISLWSYYVIFEVVRGGSRNSNALDLFYNYAAIYFLNVVECHKYPGFYITHQRQDYPFVKIFHCPQQKSAVASIASFRNLSSFNKLIEEPIRKRVGMVLLKW</sequence>
<reference evidence="1" key="1">
    <citation type="submission" date="2022-04" db="EMBL/GenBank/DDBJ databases">
        <title>A functionally conserved STORR gene fusion in Papaver species that diverged 16.8 million years ago.</title>
        <authorList>
            <person name="Catania T."/>
        </authorList>
    </citation>
    <scope>NUCLEOTIDE SEQUENCE</scope>
    <source>
        <strain evidence="1">S-188037</strain>
    </source>
</reference>
<accession>A0AAD4RY27</accession>
<evidence type="ECO:0000313" key="2">
    <source>
        <dbReference type="Proteomes" id="UP001202328"/>
    </source>
</evidence>
<evidence type="ECO:0000313" key="1">
    <source>
        <dbReference type="EMBL" id="KAI3842316.1"/>
    </source>
</evidence>
<dbReference type="EMBL" id="JAJJMB010017069">
    <property type="protein sequence ID" value="KAI3842316.1"/>
    <property type="molecule type" value="Genomic_DNA"/>
</dbReference>
<dbReference type="AlphaFoldDB" id="A0AAD4RY27"/>
<name>A0AAD4RY27_9MAGN</name>